<accession>A0A9X4KSB8</accession>
<proteinExistence type="predicted"/>
<evidence type="ECO:0000313" key="3">
    <source>
        <dbReference type="Proteomes" id="UP001153404"/>
    </source>
</evidence>
<dbReference type="EMBL" id="JAPDIA010000003">
    <property type="protein sequence ID" value="MDG0809942.1"/>
    <property type="molecule type" value="Genomic_DNA"/>
</dbReference>
<name>A0A9X4KSB8_9BACL</name>
<feature type="compositionally biased region" description="Low complexity" evidence="1">
    <location>
        <begin position="337"/>
        <end position="350"/>
    </location>
</feature>
<dbReference type="PANTHER" id="PTHR36848:SF2">
    <property type="entry name" value="SECRETED PROTEIN"/>
    <property type="match status" value="1"/>
</dbReference>
<dbReference type="Proteomes" id="UP001153404">
    <property type="component" value="Unassembled WGS sequence"/>
</dbReference>
<dbReference type="RefSeq" id="WP_277531508.1">
    <property type="nucleotide sequence ID" value="NZ_JAPDIA010000003.1"/>
</dbReference>
<dbReference type="PANTHER" id="PTHR36848">
    <property type="entry name" value="DNA-BINDING PROTEIN (PUTATIVE SECRETED PROTEIN)-RELATED"/>
    <property type="match status" value="1"/>
</dbReference>
<keyword evidence="3" id="KW-1185">Reference proteome</keyword>
<feature type="region of interest" description="Disordered" evidence="1">
    <location>
        <begin position="333"/>
        <end position="353"/>
    </location>
</feature>
<reference evidence="2" key="1">
    <citation type="submission" date="2022-10" db="EMBL/GenBank/DDBJ databases">
        <title>Comparative genomic analysis of Cohnella hashimotonis sp. nov., isolated from the International Space Station.</title>
        <authorList>
            <person name="Simpson A."/>
            <person name="Venkateswaran K."/>
        </authorList>
    </citation>
    <scope>NUCLEOTIDE SEQUENCE</scope>
    <source>
        <strain evidence="2">DSM 28161</strain>
    </source>
</reference>
<gene>
    <name evidence="2" type="ORF">OMP40_11765</name>
</gene>
<sequence>MDDFKSPSSRYRPVAFWSWNDKLEAAELVRQIREMDEQGWGGFFMHARAGLETPYLSEEWFDCVETCVNEAKSRGMQAWIYDEDTWPSGWAGGLIPRLGEEYREKHLFLAENEIPHHPDDIRMLKIYKANRRYAAEAAYYRDRSSAYRLENIAEITQEEAIREHGDEVILYFYQWTAPLTNPRYRGASYVDLLNPKVAEAFIASTHERYKEAIGAEFGATVPGSFTDDLTVLWNIWGRKKQALPWTTSIPERFIARYGYDLLDCLPQLYFPLEGCERVRIHFHDLVNDLFVESYTKILHEWCERNGLKSTGHLMGGDPIMSYMRHFEYMQVPGDRPSGAGERSAARPAPARQRRLSIRQGRRTLRNVRRGRAKPDDGGPEMDLQLAVPEQRHGADATLVLLFASGGSRKRDHPPNLFYQQPWWGDNRLMADYQARVSYALSQGVRVKDVLVLHVQDSAFAAHTPLRPEAGGLAAKKLEKVLRRLLEARYDFDLGDESILARHGSVEGGRAGGGARTVSLRRHSACADDPREHVDAAGCLHEGRRRRDLFQGEPPAMVDGLPGGGRAYEALLQGALPAGLHHLEALLRSKLPPRIRIEETNGGAAASIYCHQRRVDSGYLYFIINHGRTNAAELLVRIPEQGRLRVMNAENGGGGGSRRCA</sequence>
<dbReference type="InterPro" id="IPR053161">
    <property type="entry name" value="Ulvan_degrading_GH"/>
</dbReference>
<evidence type="ECO:0000256" key="1">
    <source>
        <dbReference type="SAM" id="MobiDB-lite"/>
    </source>
</evidence>
<evidence type="ECO:0000313" key="2">
    <source>
        <dbReference type="EMBL" id="MDG0809942.1"/>
    </source>
</evidence>
<comment type="caution">
    <text evidence="2">The sequence shown here is derived from an EMBL/GenBank/DDBJ whole genome shotgun (WGS) entry which is preliminary data.</text>
</comment>
<dbReference type="AlphaFoldDB" id="A0A9X4KSB8"/>
<protein>
    <submittedName>
        <fullName evidence="2">Uncharacterized protein</fullName>
    </submittedName>
</protein>
<organism evidence="2 3">
    <name type="scientific">Cohnella rhizosphaerae</name>
    <dbReference type="NCBI Taxonomy" id="1457232"/>
    <lineage>
        <taxon>Bacteria</taxon>
        <taxon>Bacillati</taxon>
        <taxon>Bacillota</taxon>
        <taxon>Bacilli</taxon>
        <taxon>Bacillales</taxon>
        <taxon>Paenibacillaceae</taxon>
        <taxon>Cohnella</taxon>
    </lineage>
</organism>